<reference evidence="1 2" key="1">
    <citation type="submission" date="2017-03" db="EMBL/GenBank/DDBJ databases">
        <title>Whole genome sequences of fourteen strains of Bradyrhizobium canariense and one strain of Bradyrhizobium japonicum isolated from Lupinus (Papilionoideae: Genisteae) species in Algeria.</title>
        <authorList>
            <person name="Crovadore J."/>
            <person name="Chekireb D."/>
            <person name="Brachmann A."/>
            <person name="Chablais R."/>
            <person name="Cochard B."/>
            <person name="Lefort F."/>
        </authorList>
    </citation>
    <scope>NUCLEOTIDE SEQUENCE [LARGE SCALE GENOMIC DNA]</scope>
    <source>
        <strain evidence="1 2">UBMAN05</strain>
    </source>
</reference>
<comment type="caution">
    <text evidence="1">The sequence shown here is derived from an EMBL/GenBank/DDBJ whole genome shotgun (WGS) entry which is preliminary data.</text>
</comment>
<gene>
    <name evidence="1" type="ORF">BST63_15490</name>
</gene>
<sequence length="203" mass="22802">MPNQTNGPRYRADITAGSLKVTESRRVADLLLQEVDADSWADAIVKRNILQARTPATARRLARLIRSRLEPMGRELWKLVRDGKGAVATHAVFAAAVKQSPLLGDFLGLVVADQYRRFGKTISNKMFADYLDGCRERDPLMPAWTEGTQVRIRSSVFQMLAQAGYIESTRSLELQTIHISDQVIDCLKGNREDYVIRCLQVSP</sequence>
<accession>A0ABX3X3G6</accession>
<evidence type="ECO:0000313" key="1">
    <source>
        <dbReference type="EMBL" id="OSJ29040.1"/>
    </source>
</evidence>
<proteinExistence type="predicted"/>
<evidence type="ECO:0000313" key="2">
    <source>
        <dbReference type="Proteomes" id="UP000193884"/>
    </source>
</evidence>
<dbReference type="Pfam" id="PF08849">
    <property type="entry name" value="BrxA"/>
    <property type="match status" value="1"/>
</dbReference>
<dbReference type="Proteomes" id="UP000193884">
    <property type="component" value="Unassembled WGS sequence"/>
</dbReference>
<evidence type="ECO:0008006" key="3">
    <source>
        <dbReference type="Google" id="ProtNLM"/>
    </source>
</evidence>
<organism evidence="1 2">
    <name type="scientific">Bradyrhizobium canariense</name>
    <dbReference type="NCBI Taxonomy" id="255045"/>
    <lineage>
        <taxon>Bacteria</taxon>
        <taxon>Pseudomonadati</taxon>
        <taxon>Pseudomonadota</taxon>
        <taxon>Alphaproteobacteria</taxon>
        <taxon>Hyphomicrobiales</taxon>
        <taxon>Nitrobacteraceae</taxon>
        <taxon>Bradyrhizobium</taxon>
    </lineage>
</organism>
<dbReference type="EMBL" id="NAFK01000159">
    <property type="protein sequence ID" value="OSJ29040.1"/>
    <property type="molecule type" value="Genomic_DNA"/>
</dbReference>
<dbReference type="InterPro" id="IPR023137">
    <property type="entry name" value="BrxA_sf"/>
</dbReference>
<name>A0ABX3X3G6_9BRAD</name>
<dbReference type="InterPro" id="IPR014948">
    <property type="entry name" value="BrxA"/>
</dbReference>
<protein>
    <recommendedName>
        <fullName evidence="3">Inner membrane protein</fullName>
    </recommendedName>
</protein>
<dbReference type="Gene3D" id="1.10.3540.10">
    <property type="entry name" value="uncharacterized protein from magnetospirillum magneticum domain"/>
    <property type="match status" value="1"/>
</dbReference>
<keyword evidence="2" id="KW-1185">Reference proteome</keyword>